<feature type="transmembrane region" description="Helical" evidence="1">
    <location>
        <begin position="12"/>
        <end position="33"/>
    </location>
</feature>
<reference evidence="2" key="2">
    <citation type="journal article" date="2018" name="Syst. Appl. Microbiol.">
        <title>A new symbiotic nanoarchaeote (Candidatus Nanoclepta minutus) and its host (Zestosphaera tikiterensis gen. nov., sp. nov.) from a New Zealand hot spring.</title>
        <authorList>
            <person name="St John E."/>
            <person name="Liu Y."/>
            <person name="Podar M."/>
            <person name="Stott M.B."/>
            <person name="Meneghin J."/>
            <person name="Chen Z."/>
            <person name="Lagutin K."/>
            <person name="Mitchell K."/>
            <person name="Reysenbach A.L."/>
        </authorList>
    </citation>
    <scope>NUCLEOTIDE SEQUENCE [LARGE SCALE GENOMIC DNA]</scope>
    <source>
        <strain evidence="2">NZ3</strain>
    </source>
</reference>
<feature type="transmembrane region" description="Helical" evidence="1">
    <location>
        <begin position="45"/>
        <end position="69"/>
    </location>
</feature>
<organism evidence="2 3">
    <name type="scientific">Zestosphaera tikiterensis</name>
    <dbReference type="NCBI Taxonomy" id="1973259"/>
    <lineage>
        <taxon>Archaea</taxon>
        <taxon>Thermoproteota</taxon>
        <taxon>Thermoprotei</taxon>
        <taxon>Desulfurococcales</taxon>
        <taxon>Desulfurococcaceae</taxon>
        <taxon>Zestosphaera</taxon>
    </lineage>
</organism>
<keyword evidence="1" id="KW-0812">Transmembrane</keyword>
<evidence type="ECO:0000256" key="1">
    <source>
        <dbReference type="SAM" id="Phobius"/>
    </source>
</evidence>
<sequence>MSSKSEASKSRLNILVAVVLTILYAAIFLIYPFNTIDPMIGGVSFVYFYSLVIYVFIVITIVAAAKFVWGE</sequence>
<comment type="caution">
    <text evidence="2">The sequence shown here is derived from an EMBL/GenBank/DDBJ whole genome shotgun (WGS) entry which is preliminary data.</text>
</comment>
<proteinExistence type="predicted"/>
<evidence type="ECO:0000313" key="2">
    <source>
        <dbReference type="EMBL" id="PUA32482.1"/>
    </source>
</evidence>
<name>A0A2R7Y6I0_9CREN</name>
<dbReference type="AlphaFoldDB" id="A0A2R7Y6I0"/>
<accession>A0A2R7Y6I0</accession>
<dbReference type="EMBL" id="NBVN01000004">
    <property type="protein sequence ID" value="PUA32482.1"/>
    <property type="molecule type" value="Genomic_DNA"/>
</dbReference>
<keyword evidence="1" id="KW-1133">Transmembrane helix</keyword>
<reference evidence="2" key="1">
    <citation type="submission" date="2017-04" db="EMBL/GenBank/DDBJ databases">
        <authorList>
            <person name="Afonso C.L."/>
            <person name="Miller P.J."/>
            <person name="Scott M.A."/>
            <person name="Spackman E."/>
            <person name="Goraichik I."/>
            <person name="Dimitrov K.M."/>
            <person name="Suarez D.L."/>
            <person name="Swayne D.E."/>
        </authorList>
    </citation>
    <scope>NUCLEOTIDE SEQUENCE</scope>
    <source>
        <strain evidence="2">NZ3</strain>
    </source>
</reference>
<gene>
    <name evidence="2" type="ORF">B7O98_07460</name>
</gene>
<protein>
    <submittedName>
        <fullName evidence="2">Uncharacterized protein</fullName>
    </submittedName>
</protein>
<evidence type="ECO:0000313" key="3">
    <source>
        <dbReference type="Proteomes" id="UP000244093"/>
    </source>
</evidence>
<dbReference type="Proteomes" id="UP000244093">
    <property type="component" value="Unassembled WGS sequence"/>
</dbReference>
<keyword evidence="1" id="KW-0472">Membrane</keyword>